<dbReference type="PANTHER" id="PTHR19136:SF81">
    <property type="entry name" value="MOLYBDENUM COFACTOR GUANYLYLTRANSFERASE"/>
    <property type="match status" value="1"/>
</dbReference>
<dbReference type="OrthoDB" id="9788394at2"/>
<evidence type="ECO:0000313" key="3">
    <source>
        <dbReference type="EMBL" id="KRK80064.1"/>
    </source>
</evidence>
<proteinExistence type="predicted"/>
<dbReference type="AlphaFoldDB" id="A0A0R1K992"/>
<dbReference type="EMBL" id="AZDZ01000009">
    <property type="protein sequence ID" value="KRK80064.1"/>
    <property type="molecule type" value="Genomic_DNA"/>
</dbReference>
<sequence>MTDSLILAGGKSTRFKSDKALAHFNDIFIPNVKYTADLTLPFVDHCYVSTNQNNYSNIDNLFNDSKVQVIQDVKPMIDCGPLSALWSYFDTVQTKQADLIVVATDYIIDQRAIEFLSQNLGYIKIKSLPYYTCCHLTINMELLKQHMKSHNYRWRSLLSDADCVAQDYDGNLKNINYPEDLE</sequence>
<dbReference type="Gene3D" id="3.90.550.10">
    <property type="entry name" value="Spore Coat Polysaccharide Biosynthesis Protein SpsA, Chain A"/>
    <property type="match status" value="1"/>
</dbReference>
<dbReference type="PANTHER" id="PTHR19136">
    <property type="entry name" value="MOLYBDENUM COFACTOR GUANYLYLTRANSFERASE"/>
    <property type="match status" value="1"/>
</dbReference>
<accession>A0A0R1K992</accession>
<gene>
    <name evidence="3" type="ORF">FD03_GL000241</name>
</gene>
<dbReference type="GO" id="GO:0016779">
    <property type="term" value="F:nucleotidyltransferase activity"/>
    <property type="evidence" value="ECO:0007669"/>
    <property type="project" value="TreeGrafter"/>
</dbReference>
<evidence type="ECO:0000259" key="2">
    <source>
        <dbReference type="Pfam" id="PF12804"/>
    </source>
</evidence>
<dbReference type="Pfam" id="PF12804">
    <property type="entry name" value="NTP_transf_3"/>
    <property type="match status" value="1"/>
</dbReference>
<dbReference type="STRING" id="1423775.FD03_GL000241"/>
<keyword evidence="1" id="KW-0808">Transferase</keyword>
<evidence type="ECO:0000313" key="4">
    <source>
        <dbReference type="Proteomes" id="UP000051248"/>
    </source>
</evidence>
<dbReference type="PATRIC" id="fig|1423775.4.peg.245"/>
<dbReference type="InterPro" id="IPR025877">
    <property type="entry name" value="MobA-like_NTP_Trfase"/>
</dbReference>
<feature type="domain" description="MobA-like NTP transferase" evidence="2">
    <location>
        <begin position="5"/>
        <end position="119"/>
    </location>
</feature>
<dbReference type="InterPro" id="IPR029044">
    <property type="entry name" value="Nucleotide-diphossugar_trans"/>
</dbReference>
<dbReference type="RefSeq" id="WP_056979737.1">
    <property type="nucleotide sequence ID" value="NZ_AZDZ01000009.1"/>
</dbReference>
<reference evidence="3 4" key="1">
    <citation type="journal article" date="2015" name="Genome Announc.">
        <title>Expanding the biotechnology potential of lactobacilli through comparative genomics of 213 strains and associated genera.</title>
        <authorList>
            <person name="Sun Z."/>
            <person name="Harris H.M."/>
            <person name="McCann A."/>
            <person name="Guo C."/>
            <person name="Argimon S."/>
            <person name="Zhang W."/>
            <person name="Yang X."/>
            <person name="Jeffery I.B."/>
            <person name="Cooney J.C."/>
            <person name="Kagawa T.F."/>
            <person name="Liu W."/>
            <person name="Song Y."/>
            <person name="Salvetti E."/>
            <person name="Wrobel A."/>
            <person name="Rasinkangas P."/>
            <person name="Parkhill J."/>
            <person name="Rea M.C."/>
            <person name="O'Sullivan O."/>
            <person name="Ritari J."/>
            <person name="Douillard F.P."/>
            <person name="Paul Ross R."/>
            <person name="Yang R."/>
            <person name="Briner A.E."/>
            <person name="Felis G.E."/>
            <person name="de Vos W.M."/>
            <person name="Barrangou R."/>
            <person name="Klaenhammer T.R."/>
            <person name="Caufield P.W."/>
            <person name="Cui Y."/>
            <person name="Zhang H."/>
            <person name="O'Toole P.W."/>
        </authorList>
    </citation>
    <scope>NUCLEOTIDE SEQUENCE [LARGE SCALE GENOMIC DNA]</scope>
    <source>
        <strain evidence="3 4">DSM 19682</strain>
    </source>
</reference>
<comment type="caution">
    <text evidence="3">The sequence shown here is derived from an EMBL/GenBank/DDBJ whole genome shotgun (WGS) entry which is preliminary data.</text>
</comment>
<dbReference type="Proteomes" id="UP000051248">
    <property type="component" value="Unassembled WGS sequence"/>
</dbReference>
<organism evidence="3 4">
    <name type="scientific">Companilactobacillus nodensis DSM 19682 = JCM 14932 = NBRC 107160</name>
    <dbReference type="NCBI Taxonomy" id="1423775"/>
    <lineage>
        <taxon>Bacteria</taxon>
        <taxon>Bacillati</taxon>
        <taxon>Bacillota</taxon>
        <taxon>Bacilli</taxon>
        <taxon>Lactobacillales</taxon>
        <taxon>Lactobacillaceae</taxon>
        <taxon>Companilactobacillus</taxon>
    </lineage>
</organism>
<name>A0A0R1K992_9LACO</name>
<evidence type="ECO:0000256" key="1">
    <source>
        <dbReference type="ARBA" id="ARBA00022679"/>
    </source>
</evidence>
<dbReference type="SUPFAM" id="SSF53448">
    <property type="entry name" value="Nucleotide-diphospho-sugar transferases"/>
    <property type="match status" value="1"/>
</dbReference>
<keyword evidence="4" id="KW-1185">Reference proteome</keyword>
<protein>
    <submittedName>
        <fullName evidence="3">Molybdopterin-guanine dinucleotide biosynthesis protein A</fullName>
    </submittedName>
</protein>